<organism evidence="6 7">
    <name type="scientific">Denitratimonas tolerans</name>
    <dbReference type="NCBI Taxonomy" id="1338420"/>
    <lineage>
        <taxon>Bacteria</taxon>
        <taxon>Pseudomonadati</taxon>
        <taxon>Pseudomonadota</taxon>
        <taxon>Gammaproteobacteria</taxon>
        <taxon>Lysobacterales</taxon>
        <taxon>Lysobacteraceae</taxon>
        <taxon>Denitratimonas</taxon>
    </lineage>
</organism>
<feature type="domain" description="ABC transporter" evidence="5">
    <location>
        <begin position="23"/>
        <end position="247"/>
    </location>
</feature>
<keyword evidence="4 6" id="KW-0067">ATP-binding</keyword>
<name>A0AAW9R1J8_9GAMM</name>
<gene>
    <name evidence="6" type="ORF">WB794_00120</name>
</gene>
<sequence>MSGVLLRAERLGKAYPRSGDARTRLAAFGRILLGRRFPQWDVLHDISFTVGRGESLGIIGENGAGKSTLLKLISGVLLPSSGTVERSGTMGALLELGAGFDLERTGRENVSIAAGFLGWNAAQVRERFEEIVAFADIGRYLDEPVKHYSSGMVVRLGFAVIAAVRPDLLVTDEVLAVGDESFQKKCIRWIEDYLDGGGTLLLVSHSMYHVQKLCRQALWLNQGRVEAYGDVFDVTQDYLAFHDRKQALEHGPALELGYAGDAYRVVRVAVQGSEDETARLLAEGSDLEIEADLYSPDGRVPVLAAGFVRADGAGLFTTSSELDRAVPTQISATHWRYRLRFTRLALLPASYILRLHAMDPEGLRLFDTVERAVTIRGSTRFLGNFCMERHWE</sequence>
<evidence type="ECO:0000259" key="5">
    <source>
        <dbReference type="PROSITE" id="PS50893"/>
    </source>
</evidence>
<comment type="similarity">
    <text evidence="1">Belongs to the ABC transporter superfamily.</text>
</comment>
<dbReference type="PROSITE" id="PS50893">
    <property type="entry name" value="ABC_TRANSPORTER_2"/>
    <property type="match status" value="1"/>
</dbReference>
<proteinExistence type="inferred from homology"/>
<dbReference type="PANTHER" id="PTHR46743">
    <property type="entry name" value="TEICHOIC ACIDS EXPORT ATP-BINDING PROTEIN TAGH"/>
    <property type="match status" value="1"/>
</dbReference>
<evidence type="ECO:0000256" key="2">
    <source>
        <dbReference type="ARBA" id="ARBA00022448"/>
    </source>
</evidence>
<dbReference type="SUPFAM" id="SSF52540">
    <property type="entry name" value="P-loop containing nucleoside triphosphate hydrolases"/>
    <property type="match status" value="1"/>
</dbReference>
<dbReference type="Proteomes" id="UP001364472">
    <property type="component" value="Unassembled WGS sequence"/>
</dbReference>
<dbReference type="InterPro" id="IPR015860">
    <property type="entry name" value="ABC_transpr_TagH-like"/>
</dbReference>
<evidence type="ECO:0000313" key="7">
    <source>
        <dbReference type="Proteomes" id="UP001364472"/>
    </source>
</evidence>
<dbReference type="EMBL" id="JBBDHC010000001">
    <property type="protein sequence ID" value="MEJ1248088.1"/>
    <property type="molecule type" value="Genomic_DNA"/>
</dbReference>
<dbReference type="CDD" id="cd03220">
    <property type="entry name" value="ABC_KpsT_Wzt"/>
    <property type="match status" value="1"/>
</dbReference>
<protein>
    <submittedName>
        <fullName evidence="6">Polysaccharide ABC transporter ATP-binding protein</fullName>
    </submittedName>
</protein>
<dbReference type="Pfam" id="PF00005">
    <property type="entry name" value="ABC_tran"/>
    <property type="match status" value="1"/>
</dbReference>
<dbReference type="SMART" id="SM00382">
    <property type="entry name" value="AAA"/>
    <property type="match status" value="1"/>
</dbReference>
<accession>A0AAW9R1J8</accession>
<dbReference type="InterPro" id="IPR050683">
    <property type="entry name" value="Bact_Polysacc_Export_ATP-bd"/>
</dbReference>
<evidence type="ECO:0000256" key="1">
    <source>
        <dbReference type="ARBA" id="ARBA00005417"/>
    </source>
</evidence>
<evidence type="ECO:0000313" key="6">
    <source>
        <dbReference type="EMBL" id="MEJ1248088.1"/>
    </source>
</evidence>
<evidence type="ECO:0000256" key="3">
    <source>
        <dbReference type="ARBA" id="ARBA00022741"/>
    </source>
</evidence>
<comment type="caution">
    <text evidence="6">The sequence shown here is derived from an EMBL/GenBank/DDBJ whole genome shotgun (WGS) entry which is preliminary data.</text>
</comment>
<dbReference type="RefSeq" id="WP_337333811.1">
    <property type="nucleotide sequence ID" value="NZ_JBBDHC010000001.1"/>
</dbReference>
<keyword evidence="3" id="KW-0547">Nucleotide-binding</keyword>
<reference evidence="6 7" key="1">
    <citation type="journal article" date="2016" name="Antonie Van Leeuwenhoek">
        <title>Denitratimonas tolerans gen. nov., sp. nov., a denitrifying bacterium isolated from a bioreactor for tannery wastewater treatment.</title>
        <authorList>
            <person name="Han S.I."/>
            <person name="Kim J.O."/>
            <person name="Lee Y.R."/>
            <person name="Ekpeghere K.I."/>
            <person name="Koh S.C."/>
            <person name="Whang K.S."/>
        </authorList>
    </citation>
    <scope>NUCLEOTIDE SEQUENCE [LARGE SCALE GENOMIC DNA]</scope>
    <source>
        <strain evidence="6 7">KACC 17565</strain>
    </source>
</reference>
<dbReference type="InterPro" id="IPR003593">
    <property type="entry name" value="AAA+_ATPase"/>
</dbReference>
<dbReference type="GO" id="GO:0005524">
    <property type="term" value="F:ATP binding"/>
    <property type="evidence" value="ECO:0007669"/>
    <property type="project" value="UniProtKB-KW"/>
</dbReference>
<evidence type="ECO:0000256" key="4">
    <source>
        <dbReference type="ARBA" id="ARBA00022840"/>
    </source>
</evidence>
<keyword evidence="2" id="KW-0813">Transport</keyword>
<dbReference type="Gene3D" id="3.40.50.300">
    <property type="entry name" value="P-loop containing nucleotide triphosphate hydrolases"/>
    <property type="match status" value="1"/>
</dbReference>
<dbReference type="GO" id="GO:0140359">
    <property type="term" value="F:ABC-type transporter activity"/>
    <property type="evidence" value="ECO:0007669"/>
    <property type="project" value="InterPro"/>
</dbReference>
<dbReference type="PANTHER" id="PTHR46743:SF2">
    <property type="entry name" value="TEICHOIC ACIDS EXPORT ATP-BINDING PROTEIN TAGH"/>
    <property type="match status" value="1"/>
</dbReference>
<dbReference type="InterPro" id="IPR003439">
    <property type="entry name" value="ABC_transporter-like_ATP-bd"/>
</dbReference>
<dbReference type="GO" id="GO:0016020">
    <property type="term" value="C:membrane"/>
    <property type="evidence" value="ECO:0007669"/>
    <property type="project" value="InterPro"/>
</dbReference>
<dbReference type="InterPro" id="IPR027417">
    <property type="entry name" value="P-loop_NTPase"/>
</dbReference>
<dbReference type="GO" id="GO:0016887">
    <property type="term" value="F:ATP hydrolysis activity"/>
    <property type="evidence" value="ECO:0007669"/>
    <property type="project" value="InterPro"/>
</dbReference>
<dbReference type="AlphaFoldDB" id="A0AAW9R1J8"/>
<keyword evidence="7" id="KW-1185">Reference proteome</keyword>